<comment type="caution">
    <text evidence="11">The sequence shown here is derived from an EMBL/GenBank/DDBJ whole genome shotgun (WGS) entry which is preliminary data.</text>
</comment>
<feature type="domain" description="Anti-sigma K factor RskA C-terminal" evidence="10">
    <location>
        <begin position="98"/>
        <end position="229"/>
    </location>
</feature>
<organism evidence="11 12">
    <name type="scientific">Litorivita pollutaquae</name>
    <dbReference type="NCBI Taxonomy" id="2200892"/>
    <lineage>
        <taxon>Bacteria</taxon>
        <taxon>Pseudomonadati</taxon>
        <taxon>Pseudomonadota</taxon>
        <taxon>Alphaproteobacteria</taxon>
        <taxon>Rhodobacterales</taxon>
        <taxon>Paracoccaceae</taxon>
        <taxon>Litorivita</taxon>
    </lineage>
</organism>
<dbReference type="EMBL" id="QFVT01000003">
    <property type="protein sequence ID" value="PYC48580.1"/>
    <property type="molecule type" value="Genomic_DNA"/>
</dbReference>
<evidence type="ECO:0000256" key="2">
    <source>
        <dbReference type="ARBA" id="ARBA00004236"/>
    </source>
</evidence>
<keyword evidence="3" id="KW-1003">Cell membrane</keyword>
<name>A0A2V4NF95_9RHOB</name>
<keyword evidence="6 9" id="KW-0472">Membrane</keyword>
<evidence type="ECO:0000259" key="10">
    <source>
        <dbReference type="Pfam" id="PF10099"/>
    </source>
</evidence>
<keyword evidence="5 9" id="KW-1133">Transmembrane helix</keyword>
<evidence type="ECO:0000256" key="7">
    <source>
        <dbReference type="ARBA" id="ARBA00029829"/>
    </source>
</evidence>
<comment type="subcellular location">
    <subcellularLocation>
        <location evidence="2">Cell membrane</location>
    </subcellularLocation>
    <subcellularLocation>
        <location evidence="1">Membrane</location>
        <topology evidence="1">Single-pass membrane protein</topology>
    </subcellularLocation>
</comment>
<dbReference type="PANTHER" id="PTHR37461:SF1">
    <property type="entry name" value="ANTI-SIGMA-K FACTOR RSKA"/>
    <property type="match status" value="1"/>
</dbReference>
<dbReference type="GO" id="GO:0016989">
    <property type="term" value="F:sigma factor antagonist activity"/>
    <property type="evidence" value="ECO:0007669"/>
    <property type="project" value="TreeGrafter"/>
</dbReference>
<feature type="transmembrane region" description="Helical" evidence="9">
    <location>
        <begin position="94"/>
        <end position="114"/>
    </location>
</feature>
<evidence type="ECO:0000313" key="11">
    <source>
        <dbReference type="EMBL" id="PYC48580.1"/>
    </source>
</evidence>
<dbReference type="AlphaFoldDB" id="A0A2V4NF95"/>
<protein>
    <recommendedName>
        <fullName evidence="8">Regulator of SigK</fullName>
    </recommendedName>
    <alternativeName>
        <fullName evidence="7">Sigma-K anti-sigma factor RskA</fullName>
    </alternativeName>
</protein>
<evidence type="ECO:0000256" key="5">
    <source>
        <dbReference type="ARBA" id="ARBA00022989"/>
    </source>
</evidence>
<dbReference type="Proteomes" id="UP000248012">
    <property type="component" value="Unassembled WGS sequence"/>
</dbReference>
<dbReference type="RefSeq" id="WP_110795312.1">
    <property type="nucleotide sequence ID" value="NZ_KZ826482.1"/>
</dbReference>
<evidence type="ECO:0000313" key="12">
    <source>
        <dbReference type="Proteomes" id="UP000248012"/>
    </source>
</evidence>
<gene>
    <name evidence="11" type="ORF">DI396_06350</name>
</gene>
<dbReference type="PANTHER" id="PTHR37461">
    <property type="entry name" value="ANTI-SIGMA-K FACTOR RSKA"/>
    <property type="match status" value="1"/>
</dbReference>
<evidence type="ECO:0000256" key="6">
    <source>
        <dbReference type="ARBA" id="ARBA00023136"/>
    </source>
</evidence>
<dbReference type="InterPro" id="IPR051474">
    <property type="entry name" value="Anti-sigma-K/W_factor"/>
</dbReference>
<dbReference type="Pfam" id="PF10099">
    <property type="entry name" value="RskA_C"/>
    <property type="match status" value="1"/>
</dbReference>
<proteinExistence type="predicted"/>
<accession>A0A2V4NF95</accession>
<evidence type="ECO:0000256" key="4">
    <source>
        <dbReference type="ARBA" id="ARBA00022692"/>
    </source>
</evidence>
<reference evidence="11 12" key="1">
    <citation type="submission" date="2018-05" db="EMBL/GenBank/DDBJ databases">
        <title>Oceanovita maritima gen. nov., sp. nov., a marine bacterium in the family Rhodobacteraceae isolated from surface seawater of Lundu port Xiamen, China.</title>
        <authorList>
            <person name="Hetharua B.H."/>
            <person name="Min D."/>
            <person name="Liao H."/>
            <person name="Tian Y."/>
        </authorList>
    </citation>
    <scope>NUCLEOTIDE SEQUENCE [LARGE SCALE GENOMIC DNA]</scope>
    <source>
        <strain evidence="11 12">FSX-11</strain>
    </source>
</reference>
<evidence type="ECO:0000256" key="1">
    <source>
        <dbReference type="ARBA" id="ARBA00004167"/>
    </source>
</evidence>
<dbReference type="GO" id="GO:0005886">
    <property type="term" value="C:plasma membrane"/>
    <property type="evidence" value="ECO:0007669"/>
    <property type="project" value="UniProtKB-SubCell"/>
</dbReference>
<dbReference type="OrthoDB" id="9816387at2"/>
<evidence type="ECO:0000256" key="8">
    <source>
        <dbReference type="ARBA" id="ARBA00030803"/>
    </source>
</evidence>
<dbReference type="InterPro" id="IPR041916">
    <property type="entry name" value="Anti_sigma_zinc_sf"/>
</dbReference>
<keyword evidence="4 9" id="KW-0812">Transmembrane</keyword>
<keyword evidence="12" id="KW-1185">Reference proteome</keyword>
<dbReference type="InterPro" id="IPR018764">
    <property type="entry name" value="RskA_C"/>
</dbReference>
<evidence type="ECO:0000256" key="9">
    <source>
        <dbReference type="SAM" id="Phobius"/>
    </source>
</evidence>
<dbReference type="GO" id="GO:0006417">
    <property type="term" value="P:regulation of translation"/>
    <property type="evidence" value="ECO:0007669"/>
    <property type="project" value="TreeGrafter"/>
</dbReference>
<sequence length="238" mass="24456">MSAQTPLSDDDRALAGEYVLGLLDEAEVEAFEARLLTDPALRDLVAEWAEAVVPMADGEDVPPPGTTWLNIEQTLFGNEAKSVPFWRKLGIGQAVFGAMAAAGLAFVVINGGLLQPDVPPRSQAPVMRADLAAQIAAEDASLVVAALFDSRTGEMRLNAVAGEMPTARARELWVIAGNSAPQSLGLLEVSGATVVHVPDALRGQMAGAVLAISDEPLGGSPTGAPTGAVLATGPVTAL</sequence>
<evidence type="ECO:0000256" key="3">
    <source>
        <dbReference type="ARBA" id="ARBA00022475"/>
    </source>
</evidence>
<dbReference type="Gene3D" id="1.10.10.1320">
    <property type="entry name" value="Anti-sigma factor, zinc-finger domain"/>
    <property type="match status" value="1"/>
</dbReference>